<dbReference type="InterPro" id="IPR029063">
    <property type="entry name" value="SAM-dependent_MTases_sf"/>
</dbReference>
<dbReference type="AlphaFoldDB" id="A0A8S4NAH8"/>
<dbReference type="OrthoDB" id="2019266at2759"/>
<comment type="caution">
    <text evidence="1">The sequence shown here is derived from an EMBL/GenBank/DDBJ whole genome shotgun (WGS) entry which is preliminary data.</text>
</comment>
<evidence type="ECO:0000313" key="2">
    <source>
        <dbReference type="Proteomes" id="UP000749559"/>
    </source>
</evidence>
<reference evidence="1" key="1">
    <citation type="submission" date="2022-03" db="EMBL/GenBank/DDBJ databases">
        <authorList>
            <person name="Martin C."/>
        </authorList>
    </citation>
    <scope>NUCLEOTIDE SEQUENCE</scope>
</reference>
<name>A0A8S4NAH8_OWEFU</name>
<evidence type="ECO:0000313" key="1">
    <source>
        <dbReference type="EMBL" id="CAH1778200.1"/>
    </source>
</evidence>
<proteinExistence type="predicted"/>
<accession>A0A8S4NAH8</accession>
<dbReference type="EMBL" id="CAIIXF020000002">
    <property type="protein sequence ID" value="CAH1778200.1"/>
    <property type="molecule type" value="Genomic_DNA"/>
</dbReference>
<sequence length="99" mass="11059">GPNRLDIEDNTYGGAVATGCFLEGHAKQDCFLEIIRVVKPGGVLVFQLNKTGLSKSYLAGFEDTLKAHEDDKLWTLVKKEFVPKLLGNEDGLRYVYRIN</sequence>
<evidence type="ECO:0008006" key="3">
    <source>
        <dbReference type="Google" id="ProtNLM"/>
    </source>
</evidence>
<gene>
    <name evidence="1" type="ORF">OFUS_LOCUS5156</name>
</gene>
<keyword evidence="2" id="KW-1185">Reference proteome</keyword>
<feature type="non-terminal residue" evidence="1">
    <location>
        <position position="99"/>
    </location>
</feature>
<dbReference type="Gene3D" id="3.40.50.150">
    <property type="entry name" value="Vaccinia Virus protein VP39"/>
    <property type="match status" value="1"/>
</dbReference>
<dbReference type="SUPFAM" id="SSF53335">
    <property type="entry name" value="S-adenosyl-L-methionine-dependent methyltransferases"/>
    <property type="match status" value="1"/>
</dbReference>
<protein>
    <recommendedName>
        <fullName evidence="3">Methyltransferase type 11 domain-containing protein</fullName>
    </recommendedName>
</protein>
<dbReference type="Proteomes" id="UP000749559">
    <property type="component" value="Unassembled WGS sequence"/>
</dbReference>
<organism evidence="1 2">
    <name type="scientific">Owenia fusiformis</name>
    <name type="common">Polychaete worm</name>
    <dbReference type="NCBI Taxonomy" id="6347"/>
    <lineage>
        <taxon>Eukaryota</taxon>
        <taxon>Metazoa</taxon>
        <taxon>Spiralia</taxon>
        <taxon>Lophotrochozoa</taxon>
        <taxon>Annelida</taxon>
        <taxon>Polychaeta</taxon>
        <taxon>Sedentaria</taxon>
        <taxon>Canalipalpata</taxon>
        <taxon>Sabellida</taxon>
        <taxon>Oweniida</taxon>
        <taxon>Oweniidae</taxon>
        <taxon>Owenia</taxon>
    </lineage>
</organism>